<dbReference type="InterPro" id="IPR036890">
    <property type="entry name" value="HATPase_C_sf"/>
</dbReference>
<feature type="transmembrane region" description="Helical" evidence="1">
    <location>
        <begin position="12"/>
        <end position="37"/>
    </location>
</feature>
<dbReference type="InterPro" id="IPR050640">
    <property type="entry name" value="Bact_2-comp_sensor_kinase"/>
</dbReference>
<keyword evidence="1" id="KW-0812">Transmembrane</keyword>
<dbReference type="OrthoDB" id="370211at2"/>
<gene>
    <name evidence="3" type="ORF">A8806_105245</name>
</gene>
<dbReference type="Gene3D" id="3.30.565.10">
    <property type="entry name" value="Histidine kinase-like ATPase, C-terminal domain"/>
    <property type="match status" value="1"/>
</dbReference>
<keyword evidence="3" id="KW-0808">Transferase</keyword>
<dbReference type="PANTHER" id="PTHR34220:SF7">
    <property type="entry name" value="SENSOR HISTIDINE KINASE YPDA"/>
    <property type="match status" value="1"/>
</dbReference>
<dbReference type="Proteomes" id="UP000245845">
    <property type="component" value="Unassembled WGS sequence"/>
</dbReference>
<sequence>MKRKPRSIQKILSSYFLLIMLTLLVLATILFSVVQYLNLRSNTEHDIQRTCSAIAEDIDLQLSQMDTVCMNTIHSTLIKDTFSDYLNDEDATPYEQSQRQNTLANTLTSMKGVDASIRQINLYGLTEGGYGTGNYTGTLHTITAQEPWFAKAFASHGFKYFPPASQNEVLSSSTGTNKDRFYFSLLRMYYDNYQNPAGFVEVMKYYDILFERAFYPDSTYDIDVIIYDAEGNIIFPLNKSQKDVFPYFTYRESEETEIYNTQKQCQEYVYYSDMEYSGFTTVTTIKSTEFFAPVYRSLSLTIFIFLIVLLMCLFFARIFAGRLSAPLKKIYRFLSHIDPQDQFREIEMADSGVIEIDKLRNSLNEAMRSQKASTNSMMVLKEQELQAQMLALQSQMNPHFLYNSLMTIAAMAEEGLTQPVAQMCQDITSILRYISSNKEQVSSLEEELEHCDLYLKCIKLRFGDSLKYEIDVEDDMLELPVPKLCIQLLVENAVKFTANTSPPWHIVIQGHMDKECWYVEVKDNGPGFGEEITAHLKSQMDIILEKGLLPSLELDGMGILNIFIRFYLIYGITFIFDFGNLPEGGAIVKVGGRFNDQIKPL</sequence>
<dbReference type="SUPFAM" id="SSF55874">
    <property type="entry name" value="ATPase domain of HSP90 chaperone/DNA topoisomerase II/histidine kinase"/>
    <property type="match status" value="1"/>
</dbReference>
<feature type="transmembrane region" description="Helical" evidence="1">
    <location>
        <begin position="298"/>
        <end position="320"/>
    </location>
</feature>
<keyword evidence="3" id="KW-0418">Kinase</keyword>
<keyword evidence="1" id="KW-0472">Membrane</keyword>
<dbReference type="AlphaFoldDB" id="A0A2Y9BDY6"/>
<evidence type="ECO:0000313" key="3">
    <source>
        <dbReference type="EMBL" id="PWJ29942.1"/>
    </source>
</evidence>
<dbReference type="EMBL" id="QGDL01000005">
    <property type="protein sequence ID" value="PWJ29942.1"/>
    <property type="molecule type" value="Genomic_DNA"/>
</dbReference>
<reference evidence="3 4" key="1">
    <citation type="submission" date="2018-05" db="EMBL/GenBank/DDBJ databases">
        <title>The Hungate 1000. A catalogue of reference genomes from the rumen microbiome.</title>
        <authorList>
            <person name="Kelly W."/>
        </authorList>
    </citation>
    <scope>NUCLEOTIDE SEQUENCE [LARGE SCALE GENOMIC DNA]</scope>
    <source>
        <strain evidence="3 4">NLAE-zl-C242</strain>
    </source>
</reference>
<dbReference type="GO" id="GO:0000155">
    <property type="term" value="F:phosphorelay sensor kinase activity"/>
    <property type="evidence" value="ECO:0007669"/>
    <property type="project" value="InterPro"/>
</dbReference>
<dbReference type="InterPro" id="IPR010559">
    <property type="entry name" value="Sig_transdc_His_kin_internal"/>
</dbReference>
<evidence type="ECO:0000259" key="2">
    <source>
        <dbReference type="Pfam" id="PF06580"/>
    </source>
</evidence>
<dbReference type="PANTHER" id="PTHR34220">
    <property type="entry name" value="SENSOR HISTIDINE KINASE YPDA"/>
    <property type="match status" value="1"/>
</dbReference>
<name>A0A2Y9BDY6_9FIRM</name>
<dbReference type="GO" id="GO:0016020">
    <property type="term" value="C:membrane"/>
    <property type="evidence" value="ECO:0007669"/>
    <property type="project" value="InterPro"/>
</dbReference>
<keyword evidence="4" id="KW-1185">Reference proteome</keyword>
<dbReference type="RefSeq" id="WP_109731070.1">
    <property type="nucleotide sequence ID" value="NZ_BAAACK010000018.1"/>
</dbReference>
<accession>A0A2Y9BDY6</accession>
<proteinExistence type="predicted"/>
<keyword evidence="1" id="KW-1133">Transmembrane helix</keyword>
<dbReference type="Pfam" id="PF06580">
    <property type="entry name" value="His_kinase"/>
    <property type="match status" value="1"/>
</dbReference>
<comment type="caution">
    <text evidence="3">The sequence shown here is derived from an EMBL/GenBank/DDBJ whole genome shotgun (WGS) entry which is preliminary data.</text>
</comment>
<protein>
    <submittedName>
        <fullName evidence="3">Histidine kinase</fullName>
    </submittedName>
</protein>
<evidence type="ECO:0000256" key="1">
    <source>
        <dbReference type="SAM" id="Phobius"/>
    </source>
</evidence>
<evidence type="ECO:0000313" key="4">
    <source>
        <dbReference type="Proteomes" id="UP000245845"/>
    </source>
</evidence>
<organism evidence="3 4">
    <name type="scientific">Faecalicatena orotica</name>
    <dbReference type="NCBI Taxonomy" id="1544"/>
    <lineage>
        <taxon>Bacteria</taxon>
        <taxon>Bacillati</taxon>
        <taxon>Bacillota</taxon>
        <taxon>Clostridia</taxon>
        <taxon>Lachnospirales</taxon>
        <taxon>Lachnospiraceae</taxon>
        <taxon>Faecalicatena</taxon>
    </lineage>
</organism>
<feature type="domain" description="Signal transduction histidine kinase internal region" evidence="2">
    <location>
        <begin position="387"/>
        <end position="466"/>
    </location>
</feature>